<comment type="similarity">
    <text evidence="1">Belongs to the type-I restriction system S methylase family.</text>
</comment>
<evidence type="ECO:0000313" key="7">
    <source>
        <dbReference type="EMBL" id="MBD2532656.1"/>
    </source>
</evidence>
<evidence type="ECO:0000256" key="5">
    <source>
        <dbReference type="SAM" id="Coils"/>
    </source>
</evidence>
<sequence>MNTERVRSTKIPLPPLKVQQQIVSECEAIDHAVIKAKEAIQQARNEIEEKINQIYISKYDFCEIKKISLDVQYGISEKMNTENKGYKIFRMDEIILGKMFDNGSMEYVDISQDEFLKYKLHKGDILFSRTNSIEYVGKTGLFSLDGDYCFASYLIRVIVNSELAIPYFVNLIMNFSLFQEEAKSKASKTINQANINATIMKNIKIPVPPLPVQEKLV</sequence>
<dbReference type="PANTHER" id="PTHR43140">
    <property type="entry name" value="TYPE-1 RESTRICTION ENZYME ECOKI SPECIFICITY PROTEIN"/>
    <property type="match status" value="1"/>
</dbReference>
<evidence type="ECO:0000256" key="4">
    <source>
        <dbReference type="ARBA" id="ARBA00038652"/>
    </source>
</evidence>
<dbReference type="InterPro" id="IPR044946">
    <property type="entry name" value="Restrct_endonuc_typeI_TRD_sf"/>
</dbReference>
<keyword evidence="7" id="KW-0540">Nuclease</keyword>
<evidence type="ECO:0000313" key="8">
    <source>
        <dbReference type="Proteomes" id="UP000623440"/>
    </source>
</evidence>
<comment type="caution">
    <text evidence="7">The sequence shown here is derived from an EMBL/GenBank/DDBJ whole genome shotgun (WGS) entry which is preliminary data.</text>
</comment>
<proteinExistence type="inferred from homology"/>
<dbReference type="Proteomes" id="UP000623440">
    <property type="component" value="Unassembled WGS sequence"/>
</dbReference>
<name>A0ABR8DTE2_9NOSO</name>
<keyword evidence="2" id="KW-0680">Restriction system</keyword>
<comment type="subunit">
    <text evidence="4">The methyltransferase is composed of M and S polypeptides.</text>
</comment>
<dbReference type="InterPro" id="IPR000055">
    <property type="entry name" value="Restrct_endonuc_typeI_TRD"/>
</dbReference>
<dbReference type="InterPro" id="IPR051212">
    <property type="entry name" value="Type-I_RE_S_subunit"/>
</dbReference>
<gene>
    <name evidence="7" type="ORF">H6G97_24950</name>
</gene>
<dbReference type="Gene3D" id="3.90.220.20">
    <property type="entry name" value="DNA methylase specificity domains"/>
    <property type="match status" value="2"/>
</dbReference>
<dbReference type="CDD" id="cd17524">
    <property type="entry name" value="RMtype1_S_EcoUTORF5051P-TRD2-CR2_like"/>
    <property type="match status" value="1"/>
</dbReference>
<dbReference type="SUPFAM" id="SSF116734">
    <property type="entry name" value="DNA methylase specificity domain"/>
    <property type="match status" value="2"/>
</dbReference>
<feature type="domain" description="Type I restriction modification DNA specificity" evidence="6">
    <location>
        <begin position="77"/>
        <end position="215"/>
    </location>
</feature>
<protein>
    <submittedName>
        <fullName evidence="7">Restriction endonuclease subunit S</fullName>
    </submittedName>
</protein>
<reference evidence="7 8" key="1">
    <citation type="journal article" date="2020" name="ISME J.">
        <title>Comparative genomics reveals insights into cyanobacterial evolution and habitat adaptation.</title>
        <authorList>
            <person name="Chen M.Y."/>
            <person name="Teng W.K."/>
            <person name="Zhao L."/>
            <person name="Hu C.X."/>
            <person name="Zhou Y.K."/>
            <person name="Han B.P."/>
            <person name="Song L.R."/>
            <person name="Shu W.S."/>
        </authorList>
    </citation>
    <scope>NUCLEOTIDE SEQUENCE [LARGE SCALE GENOMIC DNA]</scope>
    <source>
        <strain evidence="7 8">FACHB-838</strain>
    </source>
</reference>
<keyword evidence="8" id="KW-1185">Reference proteome</keyword>
<evidence type="ECO:0000256" key="2">
    <source>
        <dbReference type="ARBA" id="ARBA00022747"/>
    </source>
</evidence>
<dbReference type="EMBL" id="JACJSI010000065">
    <property type="protein sequence ID" value="MBD2532656.1"/>
    <property type="molecule type" value="Genomic_DNA"/>
</dbReference>
<accession>A0ABR8DTE2</accession>
<keyword evidence="3" id="KW-0238">DNA-binding</keyword>
<evidence type="ECO:0000259" key="6">
    <source>
        <dbReference type="Pfam" id="PF01420"/>
    </source>
</evidence>
<keyword evidence="5" id="KW-0175">Coiled coil</keyword>
<feature type="coiled-coil region" evidence="5">
    <location>
        <begin position="26"/>
        <end position="53"/>
    </location>
</feature>
<dbReference type="PANTHER" id="PTHR43140:SF1">
    <property type="entry name" value="TYPE I RESTRICTION ENZYME ECOKI SPECIFICITY SUBUNIT"/>
    <property type="match status" value="1"/>
</dbReference>
<evidence type="ECO:0000256" key="1">
    <source>
        <dbReference type="ARBA" id="ARBA00010923"/>
    </source>
</evidence>
<keyword evidence="7" id="KW-0255">Endonuclease</keyword>
<dbReference type="Pfam" id="PF01420">
    <property type="entry name" value="Methylase_S"/>
    <property type="match status" value="1"/>
</dbReference>
<dbReference type="GO" id="GO:0004519">
    <property type="term" value="F:endonuclease activity"/>
    <property type="evidence" value="ECO:0007669"/>
    <property type="project" value="UniProtKB-KW"/>
</dbReference>
<keyword evidence="7" id="KW-0378">Hydrolase</keyword>
<evidence type="ECO:0000256" key="3">
    <source>
        <dbReference type="ARBA" id="ARBA00023125"/>
    </source>
</evidence>
<organism evidence="7 8">
    <name type="scientific">Nostoc flagelliforme FACHB-838</name>
    <dbReference type="NCBI Taxonomy" id="2692904"/>
    <lineage>
        <taxon>Bacteria</taxon>
        <taxon>Bacillati</taxon>
        <taxon>Cyanobacteriota</taxon>
        <taxon>Cyanophyceae</taxon>
        <taxon>Nostocales</taxon>
        <taxon>Nostocaceae</taxon>
        <taxon>Nostoc</taxon>
    </lineage>
</organism>